<organism evidence="1 2">
    <name type="scientific">Lindgomyces ingoldianus</name>
    <dbReference type="NCBI Taxonomy" id="673940"/>
    <lineage>
        <taxon>Eukaryota</taxon>
        <taxon>Fungi</taxon>
        <taxon>Dikarya</taxon>
        <taxon>Ascomycota</taxon>
        <taxon>Pezizomycotina</taxon>
        <taxon>Dothideomycetes</taxon>
        <taxon>Pleosporomycetidae</taxon>
        <taxon>Pleosporales</taxon>
        <taxon>Lindgomycetaceae</taxon>
        <taxon>Lindgomyces</taxon>
    </lineage>
</organism>
<evidence type="ECO:0000313" key="1">
    <source>
        <dbReference type="EMBL" id="KAF2473690.1"/>
    </source>
</evidence>
<accession>A0ACB6R5V5</accession>
<evidence type="ECO:0000313" key="2">
    <source>
        <dbReference type="Proteomes" id="UP000799755"/>
    </source>
</evidence>
<comment type="caution">
    <text evidence="1">The sequence shown here is derived from an EMBL/GenBank/DDBJ whole genome shotgun (WGS) entry which is preliminary data.</text>
</comment>
<sequence>MQCLNSTNQRRTQKTAAIDSPSLNLFPAHKTTTPALRRCVSSAGEQSRTDDLQLLQLKDRNEARRKYSTFWGAESRMKVVRCYYGALLLVGAVAGKRRMPRGPPACRLPSNDIETRRLVAALIFDCDDRNIAILGLCYPLLSDPLQPSKFQVPGSSVAVHLLPAKHQVAR</sequence>
<reference evidence="1" key="1">
    <citation type="journal article" date="2020" name="Stud. Mycol.">
        <title>101 Dothideomycetes genomes: a test case for predicting lifestyles and emergence of pathogens.</title>
        <authorList>
            <person name="Haridas S."/>
            <person name="Albert R."/>
            <person name="Binder M."/>
            <person name="Bloem J."/>
            <person name="Labutti K."/>
            <person name="Salamov A."/>
            <person name="Andreopoulos B."/>
            <person name="Baker S."/>
            <person name="Barry K."/>
            <person name="Bills G."/>
            <person name="Bluhm B."/>
            <person name="Cannon C."/>
            <person name="Castanera R."/>
            <person name="Culley D."/>
            <person name="Daum C."/>
            <person name="Ezra D."/>
            <person name="Gonzalez J."/>
            <person name="Henrissat B."/>
            <person name="Kuo A."/>
            <person name="Liang C."/>
            <person name="Lipzen A."/>
            <person name="Lutzoni F."/>
            <person name="Magnuson J."/>
            <person name="Mondo S."/>
            <person name="Nolan M."/>
            <person name="Ohm R."/>
            <person name="Pangilinan J."/>
            <person name="Park H.-J."/>
            <person name="Ramirez L."/>
            <person name="Alfaro M."/>
            <person name="Sun H."/>
            <person name="Tritt A."/>
            <person name="Yoshinaga Y."/>
            <person name="Zwiers L.-H."/>
            <person name="Turgeon B."/>
            <person name="Goodwin S."/>
            <person name="Spatafora J."/>
            <person name="Crous P."/>
            <person name="Grigoriev I."/>
        </authorList>
    </citation>
    <scope>NUCLEOTIDE SEQUENCE</scope>
    <source>
        <strain evidence="1">ATCC 200398</strain>
    </source>
</reference>
<protein>
    <submittedName>
        <fullName evidence="1">Uncharacterized protein</fullName>
    </submittedName>
</protein>
<keyword evidence="2" id="KW-1185">Reference proteome</keyword>
<dbReference type="Proteomes" id="UP000799755">
    <property type="component" value="Unassembled WGS sequence"/>
</dbReference>
<name>A0ACB6R5V5_9PLEO</name>
<dbReference type="EMBL" id="MU003499">
    <property type="protein sequence ID" value="KAF2473690.1"/>
    <property type="molecule type" value="Genomic_DNA"/>
</dbReference>
<proteinExistence type="predicted"/>
<gene>
    <name evidence="1" type="ORF">BDR25DRAFT_352177</name>
</gene>